<sequence>LKTRLLSEAEAAGAETVYGIDMLAWQGALAFEKWTGVQAPVDLMKREAIRLLEKHET</sequence>
<dbReference type="AlphaFoldDB" id="X0T7A4"/>
<dbReference type="InterPro" id="IPR041121">
    <property type="entry name" value="SDH_C"/>
</dbReference>
<comment type="caution">
    <text evidence="2">The sequence shown here is derived from an EMBL/GenBank/DDBJ whole genome shotgun (WGS) entry which is preliminary data.</text>
</comment>
<gene>
    <name evidence="2" type="ORF">S01H1_29333</name>
</gene>
<feature type="domain" description="SDH C-terminal" evidence="1">
    <location>
        <begin position="19"/>
        <end position="47"/>
    </location>
</feature>
<evidence type="ECO:0000259" key="1">
    <source>
        <dbReference type="Pfam" id="PF18317"/>
    </source>
</evidence>
<feature type="non-terminal residue" evidence="2">
    <location>
        <position position="1"/>
    </location>
</feature>
<dbReference type="Pfam" id="PF18317">
    <property type="entry name" value="SDH_C"/>
    <property type="match status" value="1"/>
</dbReference>
<dbReference type="EMBL" id="BARS01017978">
    <property type="protein sequence ID" value="GAF89383.1"/>
    <property type="molecule type" value="Genomic_DNA"/>
</dbReference>
<dbReference type="InterPro" id="IPR036291">
    <property type="entry name" value="NAD(P)-bd_dom_sf"/>
</dbReference>
<evidence type="ECO:0000313" key="2">
    <source>
        <dbReference type="EMBL" id="GAF89383.1"/>
    </source>
</evidence>
<name>X0T7A4_9ZZZZ</name>
<proteinExistence type="predicted"/>
<protein>
    <recommendedName>
        <fullName evidence="1">SDH C-terminal domain-containing protein</fullName>
    </recommendedName>
</protein>
<accession>X0T7A4</accession>
<dbReference type="Gene3D" id="3.40.50.720">
    <property type="entry name" value="NAD(P)-binding Rossmann-like Domain"/>
    <property type="match status" value="1"/>
</dbReference>
<dbReference type="SUPFAM" id="SSF51735">
    <property type="entry name" value="NAD(P)-binding Rossmann-fold domains"/>
    <property type="match status" value="1"/>
</dbReference>
<organism evidence="2">
    <name type="scientific">marine sediment metagenome</name>
    <dbReference type="NCBI Taxonomy" id="412755"/>
    <lineage>
        <taxon>unclassified sequences</taxon>
        <taxon>metagenomes</taxon>
        <taxon>ecological metagenomes</taxon>
    </lineage>
</organism>
<reference evidence="2" key="1">
    <citation type="journal article" date="2014" name="Front. Microbiol.">
        <title>High frequency of phylogenetically diverse reductive dehalogenase-homologous genes in deep subseafloor sedimentary metagenomes.</title>
        <authorList>
            <person name="Kawai M."/>
            <person name="Futagami T."/>
            <person name="Toyoda A."/>
            <person name="Takaki Y."/>
            <person name="Nishi S."/>
            <person name="Hori S."/>
            <person name="Arai W."/>
            <person name="Tsubouchi T."/>
            <person name="Morono Y."/>
            <person name="Uchiyama I."/>
            <person name="Ito T."/>
            <person name="Fujiyama A."/>
            <person name="Inagaki F."/>
            <person name="Takami H."/>
        </authorList>
    </citation>
    <scope>NUCLEOTIDE SEQUENCE</scope>
    <source>
        <strain evidence="2">Expedition CK06-06</strain>
    </source>
</reference>